<evidence type="ECO:0000256" key="5">
    <source>
        <dbReference type="ARBA" id="ARBA00022833"/>
    </source>
</evidence>
<dbReference type="EMBL" id="JANIEX010000239">
    <property type="protein sequence ID" value="KAJ3570406.1"/>
    <property type="molecule type" value="Genomic_DNA"/>
</dbReference>
<dbReference type="Proteomes" id="UP001213000">
    <property type="component" value="Unassembled WGS sequence"/>
</dbReference>
<dbReference type="SUPFAM" id="SSF57667">
    <property type="entry name" value="beta-beta-alpha zinc fingers"/>
    <property type="match status" value="1"/>
</dbReference>
<dbReference type="Pfam" id="PF00096">
    <property type="entry name" value="zf-C2H2"/>
    <property type="match status" value="2"/>
</dbReference>
<dbReference type="PANTHER" id="PTHR24384:SF189">
    <property type="entry name" value="C2H2-TYPE DOMAIN-CONTAINING PROTEIN-RELATED"/>
    <property type="match status" value="1"/>
</dbReference>
<feature type="region of interest" description="Disordered" evidence="11">
    <location>
        <begin position="379"/>
        <end position="511"/>
    </location>
</feature>
<evidence type="ECO:0000256" key="10">
    <source>
        <dbReference type="PROSITE-ProRule" id="PRU00042"/>
    </source>
</evidence>
<name>A0AAD5VX98_9AGAR</name>
<feature type="compositionally biased region" description="Low complexity" evidence="11">
    <location>
        <begin position="425"/>
        <end position="449"/>
    </location>
</feature>
<sequence>MSSRSTEPPVSLPPIHELFPEHLMHSPPVPGSSRTHPHGAQRHTSVTASPHRSHPQSPSFTRPREEASRAAVESPYHYPSHNPNDNYAPHSRATFAHRPLSAPHVSVPPAEGPSSRLPSQQMHMPHYRDSDQHGRSGHPVVSIPSSHSGRPPKGQDPNGYPNSHSIVHPGPSHPPPPLDDPELSDEDTPSTGAPSGIPRKHICPICRKAFNRPSSLKIHYNTHTGATPFRCPWPKCGREFNVNSNMRRHYRNHTANANQESQDDGARRRRRRSSASSPNPPPSLPVMQQSVGETRSQPQTSGGPRHQVINPSQYDVAPRSSDSSHHQYSRYRVYDYGKDYQGGMDVDNEADEYHVSEDPHRSSRLPVPVMQVSQTIVEPRGSEHLHPSSRHSGAPGPHQERALHHHSHSSTSTSSSSMRIRALTPGSSFHSSSPSPSPSPSMSSNASPFNSPPPSTLTSPANSPAMLPRTDTHAAGQHYHYSPSMPYLRSTGDPHVSTALRPVFNVSNTRR</sequence>
<keyword evidence="6" id="KW-0805">Transcription regulation</keyword>
<keyword evidence="7" id="KW-0238">DNA-binding</keyword>
<reference evidence="13" key="1">
    <citation type="submission" date="2022-07" db="EMBL/GenBank/DDBJ databases">
        <title>Genome Sequence of Leucocoprinus birnbaumii.</title>
        <authorList>
            <person name="Buettner E."/>
        </authorList>
    </citation>
    <scope>NUCLEOTIDE SEQUENCE</scope>
    <source>
        <strain evidence="13">VT141</strain>
    </source>
</reference>
<feature type="compositionally biased region" description="Polar residues" evidence="11">
    <location>
        <begin position="286"/>
        <end position="302"/>
    </location>
</feature>
<feature type="domain" description="C2H2-type" evidence="12">
    <location>
        <begin position="201"/>
        <end position="228"/>
    </location>
</feature>
<keyword evidence="5" id="KW-0862">Zinc</keyword>
<dbReference type="AlphaFoldDB" id="A0AAD5VX98"/>
<evidence type="ECO:0000256" key="4">
    <source>
        <dbReference type="ARBA" id="ARBA00022771"/>
    </source>
</evidence>
<feature type="region of interest" description="Disordered" evidence="11">
    <location>
        <begin position="1"/>
        <end position="200"/>
    </location>
</feature>
<comment type="subcellular location">
    <subcellularLocation>
        <location evidence="1">Nucleus</location>
    </subcellularLocation>
</comment>
<keyword evidence="4 10" id="KW-0863">Zinc-finger</keyword>
<comment type="caution">
    <text evidence="13">The sequence shown here is derived from an EMBL/GenBank/DDBJ whole genome shotgun (WGS) entry which is preliminary data.</text>
</comment>
<evidence type="ECO:0000256" key="9">
    <source>
        <dbReference type="ARBA" id="ARBA00023242"/>
    </source>
</evidence>
<dbReference type="InterPro" id="IPR013087">
    <property type="entry name" value="Znf_C2H2_type"/>
</dbReference>
<dbReference type="GO" id="GO:0000978">
    <property type="term" value="F:RNA polymerase II cis-regulatory region sequence-specific DNA binding"/>
    <property type="evidence" value="ECO:0007669"/>
    <property type="project" value="TreeGrafter"/>
</dbReference>
<organism evidence="13 14">
    <name type="scientific">Leucocoprinus birnbaumii</name>
    <dbReference type="NCBI Taxonomy" id="56174"/>
    <lineage>
        <taxon>Eukaryota</taxon>
        <taxon>Fungi</taxon>
        <taxon>Dikarya</taxon>
        <taxon>Basidiomycota</taxon>
        <taxon>Agaricomycotina</taxon>
        <taxon>Agaricomycetes</taxon>
        <taxon>Agaricomycetidae</taxon>
        <taxon>Agaricales</taxon>
        <taxon>Agaricineae</taxon>
        <taxon>Agaricaceae</taxon>
        <taxon>Leucocoprinus</taxon>
    </lineage>
</organism>
<dbReference type="PANTHER" id="PTHR24384">
    <property type="entry name" value="FINGER PUTATIVE TRANSCRIPTION FACTOR FAMILY-RELATED"/>
    <property type="match status" value="1"/>
</dbReference>
<keyword evidence="3" id="KW-0677">Repeat</keyword>
<dbReference type="GO" id="GO:0000981">
    <property type="term" value="F:DNA-binding transcription factor activity, RNA polymerase II-specific"/>
    <property type="evidence" value="ECO:0007669"/>
    <property type="project" value="TreeGrafter"/>
</dbReference>
<keyword evidence="9" id="KW-0539">Nucleus</keyword>
<evidence type="ECO:0000256" key="11">
    <source>
        <dbReference type="SAM" id="MobiDB-lite"/>
    </source>
</evidence>
<feature type="region of interest" description="Disordered" evidence="11">
    <location>
        <begin position="252"/>
        <end position="329"/>
    </location>
</feature>
<dbReference type="GO" id="GO:0005634">
    <property type="term" value="C:nucleus"/>
    <property type="evidence" value="ECO:0007669"/>
    <property type="project" value="UniProtKB-SubCell"/>
</dbReference>
<dbReference type="Gene3D" id="3.30.160.60">
    <property type="entry name" value="Classic Zinc Finger"/>
    <property type="match status" value="2"/>
</dbReference>
<keyword evidence="8" id="KW-0804">Transcription</keyword>
<keyword evidence="2" id="KW-0479">Metal-binding</keyword>
<proteinExistence type="predicted"/>
<evidence type="ECO:0000256" key="7">
    <source>
        <dbReference type="ARBA" id="ARBA00023125"/>
    </source>
</evidence>
<dbReference type="PROSITE" id="PS50157">
    <property type="entry name" value="ZINC_FINGER_C2H2_2"/>
    <property type="match status" value="2"/>
</dbReference>
<evidence type="ECO:0000256" key="8">
    <source>
        <dbReference type="ARBA" id="ARBA00023163"/>
    </source>
</evidence>
<feature type="compositionally biased region" description="Polar residues" evidence="11">
    <location>
        <begin position="42"/>
        <end position="60"/>
    </location>
</feature>
<accession>A0AAD5VX98</accession>
<feature type="compositionally biased region" description="Acidic residues" evidence="11">
    <location>
        <begin position="179"/>
        <end position="188"/>
    </location>
</feature>
<evidence type="ECO:0000259" key="12">
    <source>
        <dbReference type="PROSITE" id="PS50157"/>
    </source>
</evidence>
<gene>
    <name evidence="13" type="ORF">NP233_g4422</name>
</gene>
<evidence type="ECO:0000256" key="1">
    <source>
        <dbReference type="ARBA" id="ARBA00004123"/>
    </source>
</evidence>
<evidence type="ECO:0000313" key="13">
    <source>
        <dbReference type="EMBL" id="KAJ3570406.1"/>
    </source>
</evidence>
<dbReference type="SMART" id="SM00355">
    <property type="entry name" value="ZnF_C2H2"/>
    <property type="match status" value="2"/>
</dbReference>
<dbReference type="InterPro" id="IPR036236">
    <property type="entry name" value="Znf_C2H2_sf"/>
</dbReference>
<protein>
    <recommendedName>
        <fullName evidence="12">C2H2-type domain-containing protein</fullName>
    </recommendedName>
</protein>
<evidence type="ECO:0000256" key="6">
    <source>
        <dbReference type="ARBA" id="ARBA00023015"/>
    </source>
</evidence>
<dbReference type="PROSITE" id="PS00028">
    <property type="entry name" value="ZINC_FINGER_C2H2_1"/>
    <property type="match status" value="2"/>
</dbReference>
<keyword evidence="14" id="KW-1185">Reference proteome</keyword>
<evidence type="ECO:0000256" key="3">
    <source>
        <dbReference type="ARBA" id="ARBA00022737"/>
    </source>
</evidence>
<feature type="domain" description="C2H2-type" evidence="12">
    <location>
        <begin position="229"/>
        <end position="258"/>
    </location>
</feature>
<evidence type="ECO:0000313" key="14">
    <source>
        <dbReference type="Proteomes" id="UP001213000"/>
    </source>
</evidence>
<dbReference type="InterPro" id="IPR050752">
    <property type="entry name" value="C2H2-ZF_domain"/>
</dbReference>
<dbReference type="GO" id="GO:0008270">
    <property type="term" value="F:zinc ion binding"/>
    <property type="evidence" value="ECO:0007669"/>
    <property type="project" value="UniProtKB-KW"/>
</dbReference>
<evidence type="ECO:0000256" key="2">
    <source>
        <dbReference type="ARBA" id="ARBA00022723"/>
    </source>
</evidence>